<keyword evidence="2" id="KW-1185">Reference proteome</keyword>
<reference evidence="1" key="1">
    <citation type="submission" date="2020-09" db="EMBL/GenBank/DDBJ databases">
        <title>New species isolated from human feces.</title>
        <authorList>
            <person name="Kitahara M."/>
            <person name="Shigeno Y."/>
            <person name="Shime M."/>
            <person name="Matsumoto Y."/>
            <person name="Nakamura S."/>
            <person name="Motooka D."/>
            <person name="Fukuoka S."/>
            <person name="Nishikawa H."/>
            <person name="Benno Y."/>
        </authorList>
    </citation>
    <scope>NUCLEOTIDE SEQUENCE</scope>
    <source>
        <strain evidence="1">MM59</strain>
    </source>
</reference>
<evidence type="ECO:0000313" key="1">
    <source>
        <dbReference type="EMBL" id="BCK83439.1"/>
    </source>
</evidence>
<dbReference type="RefSeq" id="WP_213542692.1">
    <property type="nucleotide sequence ID" value="NZ_AP023420.1"/>
</dbReference>
<name>A0A810Q548_9FIRM</name>
<sequence>MKIKCRNFEGEILLLEANTKEYYLCQEPWTVVSSYDLKFVQETGEIIEIRGVLPSDFEIVKE</sequence>
<protein>
    <submittedName>
        <fullName evidence="1">Uncharacterized protein</fullName>
    </submittedName>
</protein>
<dbReference type="KEGG" id="pfaa:MM59RIKEN_07580"/>
<dbReference type="AlphaFoldDB" id="A0A810Q548"/>
<dbReference type="EMBL" id="AP023420">
    <property type="protein sequence ID" value="BCK83439.1"/>
    <property type="molecule type" value="Genomic_DNA"/>
</dbReference>
<gene>
    <name evidence="1" type="ORF">MM59RIKEN_07580</name>
</gene>
<accession>A0A810Q548</accession>
<dbReference type="Proteomes" id="UP000679848">
    <property type="component" value="Chromosome"/>
</dbReference>
<proteinExistence type="predicted"/>
<organism evidence="1 2">
    <name type="scientific">Pusillibacter faecalis</name>
    <dbReference type="NCBI Taxonomy" id="2714358"/>
    <lineage>
        <taxon>Bacteria</taxon>
        <taxon>Bacillati</taxon>
        <taxon>Bacillota</taxon>
        <taxon>Clostridia</taxon>
        <taxon>Eubacteriales</taxon>
        <taxon>Oscillospiraceae</taxon>
        <taxon>Pusillibacter</taxon>
    </lineage>
</organism>
<evidence type="ECO:0000313" key="2">
    <source>
        <dbReference type="Proteomes" id="UP000679848"/>
    </source>
</evidence>